<organism evidence="1 2">
    <name type="scientific">Rubroshorea leprosula</name>
    <dbReference type="NCBI Taxonomy" id="152421"/>
    <lineage>
        <taxon>Eukaryota</taxon>
        <taxon>Viridiplantae</taxon>
        <taxon>Streptophyta</taxon>
        <taxon>Embryophyta</taxon>
        <taxon>Tracheophyta</taxon>
        <taxon>Spermatophyta</taxon>
        <taxon>Magnoliopsida</taxon>
        <taxon>eudicotyledons</taxon>
        <taxon>Gunneridae</taxon>
        <taxon>Pentapetalae</taxon>
        <taxon>rosids</taxon>
        <taxon>malvids</taxon>
        <taxon>Malvales</taxon>
        <taxon>Dipterocarpaceae</taxon>
        <taxon>Rubroshorea</taxon>
    </lineage>
</organism>
<keyword evidence="2" id="KW-1185">Reference proteome</keyword>
<protein>
    <submittedName>
        <fullName evidence="1">Uncharacterized protein</fullName>
    </submittedName>
</protein>
<name>A0AAV5JA20_9ROSI</name>
<evidence type="ECO:0000313" key="1">
    <source>
        <dbReference type="EMBL" id="GKV08212.1"/>
    </source>
</evidence>
<dbReference type="Proteomes" id="UP001054252">
    <property type="component" value="Unassembled WGS sequence"/>
</dbReference>
<proteinExistence type="predicted"/>
<reference evidence="1 2" key="1">
    <citation type="journal article" date="2021" name="Commun. Biol.">
        <title>The genome of Shorea leprosula (Dipterocarpaceae) highlights the ecological relevance of drought in aseasonal tropical rainforests.</title>
        <authorList>
            <person name="Ng K.K.S."/>
            <person name="Kobayashi M.J."/>
            <person name="Fawcett J.A."/>
            <person name="Hatakeyama M."/>
            <person name="Paape T."/>
            <person name="Ng C.H."/>
            <person name="Ang C.C."/>
            <person name="Tnah L.H."/>
            <person name="Lee C.T."/>
            <person name="Nishiyama T."/>
            <person name="Sese J."/>
            <person name="O'Brien M.J."/>
            <person name="Copetti D."/>
            <person name="Mohd Noor M.I."/>
            <person name="Ong R.C."/>
            <person name="Putra M."/>
            <person name="Sireger I.Z."/>
            <person name="Indrioko S."/>
            <person name="Kosugi Y."/>
            <person name="Izuno A."/>
            <person name="Isagi Y."/>
            <person name="Lee S.L."/>
            <person name="Shimizu K.K."/>
        </authorList>
    </citation>
    <scope>NUCLEOTIDE SEQUENCE [LARGE SCALE GENOMIC DNA]</scope>
    <source>
        <strain evidence="1">214</strain>
    </source>
</reference>
<dbReference type="AlphaFoldDB" id="A0AAV5JA20"/>
<evidence type="ECO:0000313" key="2">
    <source>
        <dbReference type="Proteomes" id="UP001054252"/>
    </source>
</evidence>
<comment type="caution">
    <text evidence="1">The sequence shown here is derived from an EMBL/GenBank/DDBJ whole genome shotgun (WGS) entry which is preliminary data.</text>
</comment>
<dbReference type="EMBL" id="BPVZ01000028">
    <property type="protein sequence ID" value="GKV08212.1"/>
    <property type="molecule type" value="Genomic_DNA"/>
</dbReference>
<gene>
    <name evidence="1" type="ORF">SLEP1_g19877</name>
</gene>
<accession>A0AAV5JA20</accession>
<sequence>MASPTHLIVSNGAKPGNTAYVTCDLNLSSQIAIGIAPGNETSIIFPRHAKTIICVGTFDSYSHGYYEEQPYVLYDSNKGKDNCKGKCFIRVKDFGFDRWDEYKKVWEAILPIIHLP</sequence>